<feature type="transmembrane region" description="Helical" evidence="8">
    <location>
        <begin position="795"/>
        <end position="816"/>
    </location>
</feature>
<dbReference type="GO" id="GO:0005524">
    <property type="term" value="F:ATP binding"/>
    <property type="evidence" value="ECO:0007669"/>
    <property type="project" value="UniProtKB-KW"/>
</dbReference>
<evidence type="ECO:0000256" key="6">
    <source>
        <dbReference type="ARBA" id="ARBA00023163"/>
    </source>
</evidence>
<protein>
    <recommendedName>
        <fullName evidence="2">histidine kinase</fullName>
        <ecNumber evidence="2">2.7.13.3</ecNumber>
    </recommendedName>
</protein>
<dbReference type="Proteomes" id="UP001165489">
    <property type="component" value="Unassembled WGS sequence"/>
</dbReference>
<proteinExistence type="predicted"/>
<dbReference type="Pfam" id="PF00512">
    <property type="entry name" value="HisKA"/>
    <property type="match status" value="1"/>
</dbReference>
<dbReference type="PRINTS" id="PR00344">
    <property type="entry name" value="BCTRLSENSOR"/>
</dbReference>
<reference evidence="12" key="1">
    <citation type="submission" date="2022-03" db="EMBL/GenBank/DDBJ databases">
        <title>De novo assembled genomes of Belliella spp. (Cyclobacteriaceae) strains.</title>
        <authorList>
            <person name="Szabo A."/>
            <person name="Korponai K."/>
            <person name="Felfoldi T."/>
        </authorList>
    </citation>
    <scope>NUCLEOTIDE SEQUENCE</scope>
    <source>
        <strain evidence="12">DSM 111904</strain>
    </source>
</reference>
<keyword evidence="6" id="KW-0804">Transcription</keyword>
<dbReference type="SUPFAM" id="SSF47384">
    <property type="entry name" value="Homodimeric domain of signal transducing histidine kinase"/>
    <property type="match status" value="1"/>
</dbReference>
<dbReference type="InterPro" id="IPR036097">
    <property type="entry name" value="HisK_dim/P_sf"/>
</dbReference>
<name>A0ABS9UX04_9BACT</name>
<dbReference type="SMART" id="SM00448">
    <property type="entry name" value="REC"/>
    <property type="match status" value="1"/>
</dbReference>
<dbReference type="SMART" id="SM00388">
    <property type="entry name" value="HisKA"/>
    <property type="match status" value="1"/>
</dbReference>
<keyword evidence="8" id="KW-1133">Transmembrane helix</keyword>
<keyword evidence="13" id="KW-1185">Reference proteome</keyword>
<sequence length="1360" mass="154939">MNIKPIIIFFLLFSFGQYLFAQQDNYIIKSLTIEGGLSNNHVTAVLEDSKGFIWVATYDGLNRWNGYGFEIFKKDSSDPNSISGNFIYSLAEDRKGNIWIGTNNAGLVRYNLAEDRFYRYYTEPGSENSIPGNIIRCLKVDLNGNVWIGTNYGLAKYQSGTDDFKRYSFPTGMSNDLVLDTRRIIDSNSIEIIVQNSLGIFTLNTENDLINKLSLKVNGFDDLKISHTSPIFFDSYENLWIASSKGLIKRDSTGSVEVFENQPNNPRSLSSNSISQIFEDSKKNLWIGTTNKGLNLYDRLQGEFVVFRESNLLDNDISNDIITHITEDSHSNLWVATQEGGVNVLSKNQSPFMFFSHNHQDKFSLSSNKIGSIWEDKNGIIWIGTKEGGINKYSQSTNTFDRYHLNTPAHASSVLGIVCADSDKLFAAGWDMGLYSFDKRNGRFEDLMKGRGAGVKSLSTNVKGLLRDFKGNVWLATHEKKGITVYDAKSDQFYNADNVGDFDPILLGVEYAVSFMEDSKGRLWIVTYAGIYMYDHKVHNIKHVENDSETLSSNYCFDIMEDAKGNIWVGSAGGLDQIFVENDGLKVKRWNEVEDLPINIKGLLEDDRGDFWLSSNQGLTKWNHQNSQIKHYRINKEIPNQEFYERSRLKSKAGELYFGGIHGLLKFHPDSLIDQENSPKVYVVDFQLFNKSQKAGVEDSPIKKSIIETNFIELAHDQSVMTFEFAGLDFRPFQRLEYAYKMEGFDEEWYFVGEKRFATYTNLPPGSYTFKVQLAEGSELKDSGVAIEILIHPPFWLTPWAYFAYFCFIIAVFYFFRKSILYRAQLRNELKLEKIQIKNVTETNLMKLRFFTNVSHEFRTPLTLIKAPIEKLKSEKTLGDEEKQYHFDLIQRNTDKLLKLVDQLMDYRKMEAGSLVLETSQGDIVAFANKVWAIFEVLAAKKHITYTFESKVQKIHMTFDADKLDKIISNLLSNAFKNTKEHGHITLIVDVLELENESEKLVSISVKDNGVGIPKKDLKRIFERFYSAQQNEEDASSGTGIGLALSQELAELHNGKITVTSKKGEGSVFSLLIPLNVQSVSQKPINKVDVILEYKQEHDANVHNLKKTSLSRILVLEDDTELAEFIANELKDTYEVLLAKNGVEGLRMATLDMPQLIISDITMPEMDGLEFCKKIKEDELTSHIPVILLTARYAQDVKLEGLKSGADDYIVKPFNLEILKSRVSNLLSSRKELAKKFRESQSFEFDSNSIEDSDGKLIQSIIDIILQNIEQEKINADFIAERVNMSRSLVYLKVEALTGQSVNEFVRNIRLKKSMQLLKESSKNITEIAYAVGFSSQSYFSRSFVKQFGISPKEYKNKQG</sequence>
<keyword evidence="12" id="KW-0547">Nucleotide-binding</keyword>
<comment type="catalytic activity">
    <reaction evidence="1">
        <text>ATP + protein L-histidine = ADP + protein N-phospho-L-histidine.</text>
        <dbReference type="EC" id="2.7.13.3"/>
    </reaction>
</comment>
<dbReference type="Gene3D" id="2.130.10.10">
    <property type="entry name" value="YVTN repeat-like/Quinoprotein amine dehydrogenase"/>
    <property type="match status" value="2"/>
</dbReference>
<accession>A0ABS9UX04</accession>
<dbReference type="Gene3D" id="3.40.50.2300">
    <property type="match status" value="1"/>
</dbReference>
<evidence type="ECO:0000259" key="11">
    <source>
        <dbReference type="PROSITE" id="PS50110"/>
    </source>
</evidence>
<dbReference type="InterPro" id="IPR003594">
    <property type="entry name" value="HATPase_dom"/>
</dbReference>
<dbReference type="Gene3D" id="2.60.40.10">
    <property type="entry name" value="Immunoglobulins"/>
    <property type="match status" value="1"/>
</dbReference>
<organism evidence="12 13">
    <name type="scientific">Belliella filtrata</name>
    <dbReference type="NCBI Taxonomy" id="2923435"/>
    <lineage>
        <taxon>Bacteria</taxon>
        <taxon>Pseudomonadati</taxon>
        <taxon>Bacteroidota</taxon>
        <taxon>Cytophagia</taxon>
        <taxon>Cytophagales</taxon>
        <taxon>Cyclobacteriaceae</taxon>
        <taxon>Belliella</taxon>
    </lineage>
</organism>
<dbReference type="CDD" id="cd17574">
    <property type="entry name" value="REC_OmpR"/>
    <property type="match status" value="1"/>
</dbReference>
<evidence type="ECO:0000313" key="12">
    <source>
        <dbReference type="EMBL" id="MCH7408681.1"/>
    </source>
</evidence>
<evidence type="ECO:0000259" key="10">
    <source>
        <dbReference type="PROSITE" id="PS50109"/>
    </source>
</evidence>
<dbReference type="SUPFAM" id="SSF63829">
    <property type="entry name" value="Calcium-dependent phosphotriesterase"/>
    <property type="match status" value="1"/>
</dbReference>
<evidence type="ECO:0000256" key="1">
    <source>
        <dbReference type="ARBA" id="ARBA00000085"/>
    </source>
</evidence>
<dbReference type="InterPro" id="IPR015943">
    <property type="entry name" value="WD40/YVTN_repeat-like_dom_sf"/>
</dbReference>
<dbReference type="InterPro" id="IPR036890">
    <property type="entry name" value="HATPase_C_sf"/>
</dbReference>
<dbReference type="Pfam" id="PF12833">
    <property type="entry name" value="HTH_18"/>
    <property type="match status" value="1"/>
</dbReference>
<dbReference type="PANTHER" id="PTHR43547:SF2">
    <property type="entry name" value="HYBRID SIGNAL TRANSDUCTION HISTIDINE KINASE C"/>
    <property type="match status" value="1"/>
</dbReference>
<evidence type="ECO:0000256" key="5">
    <source>
        <dbReference type="ARBA" id="ARBA00023125"/>
    </source>
</evidence>
<keyword evidence="5" id="KW-0238">DNA-binding</keyword>
<keyword evidence="12" id="KW-0067">ATP-binding</keyword>
<dbReference type="PROSITE" id="PS50109">
    <property type="entry name" value="HIS_KIN"/>
    <property type="match status" value="1"/>
</dbReference>
<evidence type="ECO:0000256" key="3">
    <source>
        <dbReference type="ARBA" id="ARBA00022553"/>
    </source>
</evidence>
<dbReference type="InterPro" id="IPR011006">
    <property type="entry name" value="CheY-like_superfamily"/>
</dbReference>
<dbReference type="SMART" id="SM00342">
    <property type="entry name" value="HTH_ARAC"/>
    <property type="match status" value="1"/>
</dbReference>
<dbReference type="Pfam" id="PF02518">
    <property type="entry name" value="HATPase_c"/>
    <property type="match status" value="1"/>
</dbReference>
<feature type="domain" description="Response regulatory" evidence="11">
    <location>
        <begin position="1112"/>
        <end position="1227"/>
    </location>
</feature>
<dbReference type="EC" id="2.7.13.3" evidence="2"/>
<dbReference type="SUPFAM" id="SSF55874">
    <property type="entry name" value="ATPase domain of HSP90 chaperone/DNA topoisomerase II/histidine kinase"/>
    <property type="match status" value="1"/>
</dbReference>
<dbReference type="Gene3D" id="1.10.287.130">
    <property type="match status" value="1"/>
</dbReference>
<evidence type="ECO:0000256" key="2">
    <source>
        <dbReference type="ARBA" id="ARBA00012438"/>
    </source>
</evidence>
<evidence type="ECO:0000259" key="9">
    <source>
        <dbReference type="PROSITE" id="PS01124"/>
    </source>
</evidence>
<dbReference type="Pfam" id="PF07494">
    <property type="entry name" value="Reg_prop"/>
    <property type="match status" value="4"/>
</dbReference>
<dbReference type="InterPro" id="IPR005467">
    <property type="entry name" value="His_kinase_dom"/>
</dbReference>
<feature type="domain" description="Histidine kinase" evidence="10">
    <location>
        <begin position="853"/>
        <end position="1077"/>
    </location>
</feature>
<dbReference type="PROSITE" id="PS50110">
    <property type="entry name" value="RESPONSE_REGULATORY"/>
    <property type="match status" value="1"/>
</dbReference>
<dbReference type="InterPro" id="IPR018060">
    <property type="entry name" value="HTH_AraC"/>
</dbReference>
<keyword evidence="8" id="KW-0812">Transmembrane</keyword>
<dbReference type="Pfam" id="PF07495">
    <property type="entry name" value="Y_Y_Y"/>
    <property type="match status" value="1"/>
</dbReference>
<keyword evidence="3 7" id="KW-0597">Phosphoprotein</keyword>
<dbReference type="PROSITE" id="PS00041">
    <property type="entry name" value="HTH_ARAC_FAMILY_1"/>
    <property type="match status" value="1"/>
</dbReference>
<dbReference type="CDD" id="cd00082">
    <property type="entry name" value="HisKA"/>
    <property type="match status" value="1"/>
</dbReference>
<dbReference type="InterPro" id="IPR004358">
    <property type="entry name" value="Sig_transdc_His_kin-like_C"/>
</dbReference>
<comment type="caution">
    <text evidence="12">The sequence shown here is derived from an EMBL/GenBank/DDBJ whole genome shotgun (WGS) entry which is preliminary data.</text>
</comment>
<dbReference type="SMART" id="SM00387">
    <property type="entry name" value="HATPase_c"/>
    <property type="match status" value="1"/>
</dbReference>
<dbReference type="Gene3D" id="3.30.565.10">
    <property type="entry name" value="Histidine kinase-like ATPase, C-terminal domain"/>
    <property type="match status" value="1"/>
</dbReference>
<gene>
    <name evidence="12" type="ORF">MM239_04685</name>
</gene>
<feature type="modified residue" description="4-aspartylphosphate" evidence="7">
    <location>
        <position position="1160"/>
    </location>
</feature>
<dbReference type="SUPFAM" id="SSF50998">
    <property type="entry name" value="Quinoprotein alcohol dehydrogenase-like"/>
    <property type="match status" value="1"/>
</dbReference>
<dbReference type="Pfam" id="PF00072">
    <property type="entry name" value="Response_reg"/>
    <property type="match status" value="1"/>
</dbReference>
<dbReference type="RefSeq" id="WP_241347026.1">
    <property type="nucleotide sequence ID" value="NZ_JAKZGP010000007.1"/>
</dbReference>
<dbReference type="InterPro" id="IPR001789">
    <property type="entry name" value="Sig_transdc_resp-reg_receiver"/>
</dbReference>
<dbReference type="EMBL" id="JAKZGP010000007">
    <property type="protein sequence ID" value="MCH7408681.1"/>
    <property type="molecule type" value="Genomic_DNA"/>
</dbReference>
<keyword evidence="4" id="KW-0805">Transcription regulation</keyword>
<keyword evidence="8" id="KW-0472">Membrane</keyword>
<dbReference type="SUPFAM" id="SSF52172">
    <property type="entry name" value="CheY-like"/>
    <property type="match status" value="1"/>
</dbReference>
<dbReference type="InterPro" id="IPR013783">
    <property type="entry name" value="Ig-like_fold"/>
</dbReference>
<evidence type="ECO:0000256" key="7">
    <source>
        <dbReference type="PROSITE-ProRule" id="PRU00169"/>
    </source>
</evidence>
<evidence type="ECO:0000256" key="4">
    <source>
        <dbReference type="ARBA" id="ARBA00023015"/>
    </source>
</evidence>
<feature type="domain" description="HTH araC/xylS-type" evidence="9">
    <location>
        <begin position="1259"/>
        <end position="1358"/>
    </location>
</feature>
<dbReference type="InterPro" id="IPR011047">
    <property type="entry name" value="Quinoprotein_ADH-like_sf"/>
</dbReference>
<dbReference type="SUPFAM" id="SSF46689">
    <property type="entry name" value="Homeodomain-like"/>
    <property type="match status" value="1"/>
</dbReference>
<dbReference type="PANTHER" id="PTHR43547">
    <property type="entry name" value="TWO-COMPONENT HISTIDINE KINASE"/>
    <property type="match status" value="1"/>
</dbReference>
<evidence type="ECO:0000313" key="13">
    <source>
        <dbReference type="Proteomes" id="UP001165489"/>
    </source>
</evidence>
<dbReference type="InterPro" id="IPR009057">
    <property type="entry name" value="Homeodomain-like_sf"/>
</dbReference>
<evidence type="ECO:0000256" key="8">
    <source>
        <dbReference type="SAM" id="Phobius"/>
    </source>
</evidence>
<dbReference type="InterPro" id="IPR011123">
    <property type="entry name" value="Y_Y_Y"/>
</dbReference>
<dbReference type="InterPro" id="IPR011110">
    <property type="entry name" value="Reg_prop"/>
</dbReference>
<dbReference type="PROSITE" id="PS01124">
    <property type="entry name" value="HTH_ARAC_FAMILY_2"/>
    <property type="match status" value="1"/>
</dbReference>
<dbReference type="Gene3D" id="1.10.10.60">
    <property type="entry name" value="Homeodomain-like"/>
    <property type="match status" value="1"/>
</dbReference>
<dbReference type="InterPro" id="IPR018062">
    <property type="entry name" value="HTH_AraC-typ_CS"/>
</dbReference>
<dbReference type="InterPro" id="IPR003661">
    <property type="entry name" value="HisK_dim/P_dom"/>
</dbReference>